<feature type="region of interest" description="Disordered" evidence="9">
    <location>
        <begin position="398"/>
        <end position="420"/>
    </location>
</feature>
<gene>
    <name evidence="12" type="ORF">N8I77_003823</name>
</gene>
<dbReference type="InterPro" id="IPR034082">
    <property type="entry name" value="R3H_G-patch"/>
</dbReference>
<evidence type="ECO:0000256" key="7">
    <source>
        <dbReference type="ARBA" id="ARBA00023187"/>
    </source>
</evidence>
<feature type="region of interest" description="Disordered" evidence="9">
    <location>
        <begin position="561"/>
        <end position="583"/>
    </location>
</feature>
<feature type="compositionally biased region" description="Basic residues" evidence="9">
    <location>
        <begin position="1"/>
        <end position="14"/>
    </location>
</feature>
<dbReference type="GO" id="GO:0005737">
    <property type="term" value="C:cytoplasm"/>
    <property type="evidence" value="ECO:0007669"/>
    <property type="project" value="UniProtKB-SubCell"/>
</dbReference>
<dbReference type="SMART" id="SM00393">
    <property type="entry name" value="R3H"/>
    <property type="match status" value="1"/>
</dbReference>
<evidence type="ECO:0000259" key="10">
    <source>
        <dbReference type="PROSITE" id="PS50174"/>
    </source>
</evidence>
<feature type="region of interest" description="Disordered" evidence="9">
    <location>
        <begin position="137"/>
        <end position="165"/>
    </location>
</feature>
<dbReference type="SUPFAM" id="SSF82708">
    <property type="entry name" value="R3H domain"/>
    <property type="match status" value="1"/>
</dbReference>
<sequence>MAKSKKGRAAKAARYRAISAAPGPQHAQQSIASQFVPKAVAATIHGFSLADEARNTAEHRKGWDQQVKLRAHPVVFVSAGTVEPLKDLDQLGLNTDNVIETSQAQCPKQNPDGAAAVGDELQLQADQEPSFFIDTSGDQTLSRRHAQPVTIPDHRSSGDESSSSEDVVLFKGRNGSRIDNAAAPVADNITIQIQAVEKTVQEISLETPTQAKAPALCPDSPPLWQLRGHNDEDAIFADYVANMSENDEEDGDGDGDGERAPLYAAFSGNLDLGGSEGNVVIPEDSGSDTSEGIHDPRGDRDPEMFEASESTTAEDTDMADEALARLLAKQEELGLDDDELMLLAGNELGGMSSSKRKTAHARKESTVNLKYEKTAKTSRRGPVPSAREVADAFDDLDLMDWGRHNPPRKPKSKRGQPTFDISDSELEETLQATWKADRLRKKEKRQQREELRAQGLLGKNVDPNEPRVKYQTGMTLEQIKEEIRTFLCGTDENLTFPPMDASARKIIHELANKFNIKSKSAGHGETRRPSLYRTKRTVRYSEPSFEQIFARAGRRYFPRLDVKGRAPRGGGGGGGGTGRPGRGVNHTAFTLKDGEVVGGGAPELDQANKGRAMLEKMGWSTGMALGSQDNKGILQPLASVVKRTKAGLG</sequence>
<dbReference type="PANTHER" id="PTHR14195">
    <property type="entry name" value="G PATCH DOMAIN CONTAINING PROTEIN 2"/>
    <property type="match status" value="1"/>
</dbReference>
<evidence type="ECO:0000313" key="13">
    <source>
        <dbReference type="Proteomes" id="UP001265746"/>
    </source>
</evidence>
<dbReference type="PROSITE" id="PS51061">
    <property type="entry name" value="R3H"/>
    <property type="match status" value="1"/>
</dbReference>
<evidence type="ECO:0000256" key="6">
    <source>
        <dbReference type="ARBA" id="ARBA00022664"/>
    </source>
</evidence>
<dbReference type="InterPro" id="IPR001374">
    <property type="entry name" value="R3H_dom"/>
</dbReference>
<dbReference type="InterPro" id="IPR000467">
    <property type="entry name" value="G_patch_dom"/>
</dbReference>
<name>A0AAD9W5A4_PHOAM</name>
<evidence type="ECO:0000256" key="5">
    <source>
        <dbReference type="ARBA" id="ARBA00022490"/>
    </source>
</evidence>
<evidence type="ECO:0000256" key="8">
    <source>
        <dbReference type="ARBA" id="ARBA00023242"/>
    </source>
</evidence>
<dbReference type="SMART" id="SM00443">
    <property type="entry name" value="G_patch"/>
    <property type="match status" value="1"/>
</dbReference>
<feature type="compositionally biased region" description="Gly residues" evidence="9">
    <location>
        <begin position="567"/>
        <end position="581"/>
    </location>
</feature>
<dbReference type="GO" id="GO:0003676">
    <property type="term" value="F:nucleic acid binding"/>
    <property type="evidence" value="ECO:0007669"/>
    <property type="project" value="UniProtKB-UniRule"/>
</dbReference>
<feature type="region of interest" description="Disordered" evidence="9">
    <location>
        <begin position="1"/>
        <end position="31"/>
    </location>
</feature>
<dbReference type="InterPro" id="IPR036867">
    <property type="entry name" value="R3H_dom_sf"/>
</dbReference>
<dbReference type="CDD" id="cd02646">
    <property type="entry name" value="R3H_G-patch"/>
    <property type="match status" value="1"/>
</dbReference>
<evidence type="ECO:0000256" key="1">
    <source>
        <dbReference type="ARBA" id="ARBA00004123"/>
    </source>
</evidence>
<dbReference type="Proteomes" id="UP001265746">
    <property type="component" value="Unassembled WGS sequence"/>
</dbReference>
<evidence type="ECO:0000259" key="11">
    <source>
        <dbReference type="PROSITE" id="PS51061"/>
    </source>
</evidence>
<dbReference type="GO" id="GO:0008380">
    <property type="term" value="P:RNA splicing"/>
    <property type="evidence" value="ECO:0007669"/>
    <property type="project" value="UniProtKB-KW"/>
</dbReference>
<protein>
    <recommendedName>
        <fullName evidence="4">Protein SQS1</fullName>
    </recommendedName>
</protein>
<dbReference type="GO" id="GO:0006397">
    <property type="term" value="P:mRNA processing"/>
    <property type="evidence" value="ECO:0007669"/>
    <property type="project" value="UniProtKB-KW"/>
</dbReference>
<keyword evidence="6" id="KW-0507">mRNA processing</keyword>
<keyword evidence="13" id="KW-1185">Reference proteome</keyword>
<accession>A0AAD9W5A4</accession>
<keyword evidence="8" id="KW-0539">Nucleus</keyword>
<comment type="similarity">
    <text evidence="3">Belongs to the SQS1 family.</text>
</comment>
<feature type="compositionally biased region" description="Basic residues" evidence="9">
    <location>
        <begin position="405"/>
        <end position="414"/>
    </location>
</feature>
<dbReference type="PROSITE" id="PS50174">
    <property type="entry name" value="G_PATCH"/>
    <property type="match status" value="1"/>
</dbReference>
<evidence type="ECO:0000313" key="12">
    <source>
        <dbReference type="EMBL" id="KAK2610389.1"/>
    </source>
</evidence>
<dbReference type="InterPro" id="IPR051189">
    <property type="entry name" value="Splicing_assoc_domain"/>
</dbReference>
<evidence type="ECO:0000256" key="3">
    <source>
        <dbReference type="ARBA" id="ARBA00010306"/>
    </source>
</evidence>
<feature type="domain" description="R3H" evidence="11">
    <location>
        <begin position="473"/>
        <end position="535"/>
    </location>
</feature>
<keyword evidence="5" id="KW-0963">Cytoplasm</keyword>
<dbReference type="GO" id="GO:0005634">
    <property type="term" value="C:nucleus"/>
    <property type="evidence" value="ECO:0007669"/>
    <property type="project" value="UniProtKB-SubCell"/>
</dbReference>
<comment type="subcellular location">
    <subcellularLocation>
        <location evidence="2">Cytoplasm</location>
    </subcellularLocation>
    <subcellularLocation>
        <location evidence="1">Nucleus</location>
    </subcellularLocation>
</comment>
<feature type="compositionally biased region" description="Basic and acidic residues" evidence="9">
    <location>
        <begin position="291"/>
        <end position="303"/>
    </location>
</feature>
<evidence type="ECO:0000256" key="9">
    <source>
        <dbReference type="SAM" id="MobiDB-lite"/>
    </source>
</evidence>
<proteinExistence type="inferred from homology"/>
<evidence type="ECO:0000256" key="2">
    <source>
        <dbReference type="ARBA" id="ARBA00004496"/>
    </source>
</evidence>
<feature type="region of interest" description="Disordered" evidence="9">
    <location>
        <begin position="283"/>
        <end position="317"/>
    </location>
</feature>
<evidence type="ECO:0000256" key="4">
    <source>
        <dbReference type="ARBA" id="ARBA00018964"/>
    </source>
</evidence>
<dbReference type="AlphaFoldDB" id="A0AAD9W5A4"/>
<feature type="domain" description="G-patch" evidence="10">
    <location>
        <begin position="606"/>
        <end position="649"/>
    </location>
</feature>
<dbReference type="EMBL" id="JAUJFL010000002">
    <property type="protein sequence ID" value="KAK2610389.1"/>
    <property type="molecule type" value="Genomic_DNA"/>
</dbReference>
<organism evidence="12 13">
    <name type="scientific">Phomopsis amygdali</name>
    <name type="common">Fusicoccum amygdali</name>
    <dbReference type="NCBI Taxonomy" id="1214568"/>
    <lineage>
        <taxon>Eukaryota</taxon>
        <taxon>Fungi</taxon>
        <taxon>Dikarya</taxon>
        <taxon>Ascomycota</taxon>
        <taxon>Pezizomycotina</taxon>
        <taxon>Sordariomycetes</taxon>
        <taxon>Sordariomycetidae</taxon>
        <taxon>Diaporthales</taxon>
        <taxon>Diaporthaceae</taxon>
        <taxon>Diaporthe</taxon>
    </lineage>
</organism>
<dbReference type="Gene3D" id="3.30.1370.50">
    <property type="entry name" value="R3H-like domain"/>
    <property type="match status" value="1"/>
</dbReference>
<reference evidence="12" key="1">
    <citation type="submission" date="2023-06" db="EMBL/GenBank/DDBJ databases">
        <authorList>
            <person name="Noh H."/>
        </authorList>
    </citation>
    <scope>NUCLEOTIDE SEQUENCE</scope>
    <source>
        <strain evidence="12">DUCC20226</strain>
    </source>
</reference>
<keyword evidence="7" id="KW-0508">mRNA splicing</keyword>
<comment type="caution">
    <text evidence="12">The sequence shown here is derived from an EMBL/GenBank/DDBJ whole genome shotgun (WGS) entry which is preliminary data.</text>
</comment>
<dbReference type="Pfam" id="PF01424">
    <property type="entry name" value="R3H"/>
    <property type="match status" value="1"/>
</dbReference>
<dbReference type="Pfam" id="PF01585">
    <property type="entry name" value="G-patch"/>
    <property type="match status" value="1"/>
</dbReference>